<dbReference type="GO" id="GO:0005886">
    <property type="term" value="C:plasma membrane"/>
    <property type="evidence" value="ECO:0007669"/>
    <property type="project" value="TreeGrafter"/>
</dbReference>
<feature type="transmembrane region" description="Helical" evidence="1">
    <location>
        <begin position="92"/>
        <end position="112"/>
    </location>
</feature>
<feature type="transmembrane region" description="Helical" evidence="1">
    <location>
        <begin position="119"/>
        <end position="136"/>
    </location>
</feature>
<organism evidence="2 3">
    <name type="scientific">Mangrovicoccus algicola</name>
    <dbReference type="NCBI Taxonomy" id="2771008"/>
    <lineage>
        <taxon>Bacteria</taxon>
        <taxon>Pseudomonadati</taxon>
        <taxon>Pseudomonadota</taxon>
        <taxon>Alphaproteobacteria</taxon>
        <taxon>Rhodobacterales</taxon>
        <taxon>Paracoccaceae</taxon>
        <taxon>Mangrovicoccus</taxon>
    </lineage>
</organism>
<evidence type="ECO:0000313" key="3">
    <source>
        <dbReference type="Proteomes" id="UP000609121"/>
    </source>
</evidence>
<gene>
    <name evidence="2" type="ORF">ICN82_20385</name>
</gene>
<dbReference type="PANTHER" id="PTHR34821">
    <property type="entry name" value="INNER MEMBRANE PROTEIN YDCZ"/>
    <property type="match status" value="1"/>
</dbReference>
<sequence length="139" mass="13803">MTAAILLALAAGMLVTLSRQINGRLARDSSAMGSSFWNHLVGFAALALCAVMAGSVWPAGAAQAPPHAWIGGAIGVIFVAGGSWLIPRLGAALTGGLLIAGQMLSGVALDVIRGEGGAPLLQGAGVALILAGVVLARRR</sequence>
<dbReference type="PANTHER" id="PTHR34821:SF2">
    <property type="entry name" value="INNER MEMBRANE PROTEIN YDCZ"/>
    <property type="match status" value="1"/>
</dbReference>
<keyword evidence="1" id="KW-1133">Transmembrane helix</keyword>
<dbReference type="InterPro" id="IPR006750">
    <property type="entry name" value="YdcZ"/>
</dbReference>
<evidence type="ECO:0000313" key="2">
    <source>
        <dbReference type="EMBL" id="MBE3640568.1"/>
    </source>
</evidence>
<dbReference type="AlphaFoldDB" id="A0A8J6Z2L8"/>
<dbReference type="Pfam" id="PF04657">
    <property type="entry name" value="DMT_YdcZ"/>
    <property type="match status" value="1"/>
</dbReference>
<keyword evidence="1" id="KW-0812">Transmembrane</keyword>
<dbReference type="RefSeq" id="WP_193186953.1">
    <property type="nucleotide sequence ID" value="NZ_JACVXA010000106.1"/>
</dbReference>
<proteinExistence type="predicted"/>
<accession>A0A8J6Z2L8</accession>
<feature type="transmembrane region" description="Helical" evidence="1">
    <location>
        <begin position="36"/>
        <end position="56"/>
    </location>
</feature>
<name>A0A8J6Z2L8_9RHOB</name>
<keyword evidence="1" id="KW-0472">Membrane</keyword>
<feature type="transmembrane region" description="Helical" evidence="1">
    <location>
        <begin position="68"/>
        <end position="86"/>
    </location>
</feature>
<dbReference type="Proteomes" id="UP000609121">
    <property type="component" value="Unassembled WGS sequence"/>
</dbReference>
<keyword evidence="3" id="KW-1185">Reference proteome</keyword>
<comment type="caution">
    <text evidence="2">The sequence shown here is derived from an EMBL/GenBank/DDBJ whole genome shotgun (WGS) entry which is preliminary data.</text>
</comment>
<dbReference type="EMBL" id="JACVXA010000106">
    <property type="protein sequence ID" value="MBE3640568.1"/>
    <property type="molecule type" value="Genomic_DNA"/>
</dbReference>
<evidence type="ECO:0000256" key="1">
    <source>
        <dbReference type="SAM" id="Phobius"/>
    </source>
</evidence>
<protein>
    <submittedName>
        <fullName evidence="2">DMT family transporter</fullName>
    </submittedName>
</protein>
<reference evidence="2" key="1">
    <citation type="submission" date="2020-09" db="EMBL/GenBank/DDBJ databases">
        <title>A novel bacterium of genus Mangrovicoccus, isolated from South China Sea.</title>
        <authorList>
            <person name="Huang H."/>
            <person name="Mo K."/>
            <person name="Hu Y."/>
        </authorList>
    </citation>
    <scope>NUCLEOTIDE SEQUENCE</scope>
    <source>
        <strain evidence="2">HB182678</strain>
    </source>
</reference>